<dbReference type="InterPro" id="IPR029066">
    <property type="entry name" value="PLP-binding_barrel"/>
</dbReference>
<evidence type="ECO:0000256" key="4">
    <source>
        <dbReference type="ARBA" id="ARBA00022793"/>
    </source>
</evidence>
<feature type="binding site" evidence="12">
    <location>
        <position position="250"/>
    </location>
    <ligand>
        <name>substrate</name>
    </ligand>
</feature>
<dbReference type="GO" id="GO:0008836">
    <property type="term" value="F:diaminopimelate decarboxylase activity"/>
    <property type="evidence" value="ECO:0007669"/>
    <property type="project" value="TreeGrafter"/>
</dbReference>
<keyword evidence="4 11" id="KW-0210">Decarboxylase</keyword>
<keyword evidence="11" id="KW-0620">Polyamine biosynthesis</keyword>
<evidence type="ECO:0000256" key="3">
    <source>
        <dbReference type="ARBA" id="ARBA00013633"/>
    </source>
</evidence>
<dbReference type="GO" id="GO:0009089">
    <property type="term" value="P:lysine biosynthetic process via diaminopimelate"/>
    <property type="evidence" value="ECO:0007669"/>
    <property type="project" value="TreeGrafter"/>
</dbReference>
<dbReference type="SUPFAM" id="SSF51419">
    <property type="entry name" value="PLP-binding barrel"/>
    <property type="match status" value="1"/>
</dbReference>
<proteinExistence type="inferred from homology"/>
<evidence type="ECO:0000256" key="12">
    <source>
        <dbReference type="PIRSR" id="PIRSR038941-1"/>
    </source>
</evidence>
<dbReference type="InterPro" id="IPR005730">
    <property type="entry name" value="Nsp_de-COase"/>
</dbReference>
<dbReference type="Gene3D" id="2.40.37.10">
    <property type="entry name" value="Lyase, Ornithine Decarboxylase, Chain A, domain 1"/>
    <property type="match status" value="1"/>
</dbReference>
<evidence type="ECO:0000313" key="14">
    <source>
        <dbReference type="Proteomes" id="UP000320160"/>
    </source>
</evidence>
<comment type="subunit">
    <text evidence="11">Homodimer.</text>
</comment>
<comment type="subcellular location">
    <subcellularLocation>
        <location evidence="11">Cytoplasm</location>
    </subcellularLocation>
</comment>
<evidence type="ECO:0000256" key="6">
    <source>
        <dbReference type="ARBA" id="ARBA00023066"/>
    </source>
</evidence>
<dbReference type="OrthoDB" id="9804410at2"/>
<evidence type="ECO:0000256" key="7">
    <source>
        <dbReference type="ARBA" id="ARBA00023239"/>
    </source>
</evidence>
<organism evidence="13 14">
    <name type="scientific">Sphingorhabdus contaminans</name>
    <dbReference type="NCBI Taxonomy" id="1343899"/>
    <lineage>
        <taxon>Bacteria</taxon>
        <taxon>Pseudomonadati</taxon>
        <taxon>Pseudomonadota</taxon>
        <taxon>Alphaproteobacteria</taxon>
        <taxon>Sphingomonadales</taxon>
        <taxon>Sphingomonadaceae</taxon>
        <taxon>Sphingorhabdus</taxon>
    </lineage>
</organism>
<comment type="catalytic activity">
    <reaction evidence="9 11">
        <text>carboxyspermidine + H(+) = spermidine + CO2</text>
        <dbReference type="Rhea" id="RHEA:34095"/>
        <dbReference type="ChEBI" id="CHEBI:15378"/>
        <dbReference type="ChEBI" id="CHEBI:16526"/>
        <dbReference type="ChEBI" id="CHEBI:57834"/>
        <dbReference type="ChEBI" id="CHEBI:65072"/>
        <dbReference type="EC" id="4.1.1.96"/>
    </reaction>
</comment>
<keyword evidence="14" id="KW-1185">Reference proteome</keyword>
<evidence type="ECO:0000256" key="9">
    <source>
        <dbReference type="ARBA" id="ARBA00047351"/>
    </source>
</evidence>
<keyword evidence="7 11" id="KW-0456">Lyase</keyword>
<evidence type="ECO:0000256" key="8">
    <source>
        <dbReference type="ARBA" id="ARBA00025802"/>
    </source>
</evidence>
<keyword evidence="5 11" id="KW-0663">Pyridoxal phosphate</keyword>
<comment type="caution">
    <text evidence="13">The sequence shown here is derived from an EMBL/GenBank/DDBJ whole genome shotgun (WGS) entry which is preliminary data.</text>
</comment>
<dbReference type="RefSeq" id="WP_143775546.1">
    <property type="nucleotide sequence ID" value="NZ_VKKU01000001.1"/>
</dbReference>
<evidence type="ECO:0000256" key="10">
    <source>
        <dbReference type="ARBA" id="ARBA00047389"/>
    </source>
</evidence>
<dbReference type="AlphaFoldDB" id="A0A553WJ00"/>
<gene>
    <name evidence="13" type="ORF">FOM92_04380</name>
</gene>
<dbReference type="EMBL" id="VKKU01000001">
    <property type="protein sequence ID" value="TSB04658.1"/>
    <property type="molecule type" value="Genomic_DNA"/>
</dbReference>
<dbReference type="CDD" id="cd06829">
    <property type="entry name" value="PLPDE_III_CANSDC"/>
    <property type="match status" value="1"/>
</dbReference>
<comment type="function">
    <text evidence="11">Catalyzes the decarboxylation of carboxynorspermidine and carboxyspermidine.</text>
</comment>
<comment type="cofactor">
    <cofactor evidence="1 11">
        <name>pyridoxal 5'-phosphate</name>
        <dbReference type="ChEBI" id="CHEBI:597326"/>
    </cofactor>
</comment>
<name>A0A553WJ00_9SPHN</name>
<feature type="binding site" evidence="12">
    <location>
        <position position="286"/>
    </location>
    <ligand>
        <name>substrate</name>
    </ligand>
</feature>
<dbReference type="Proteomes" id="UP000320160">
    <property type="component" value="Unassembled WGS sequence"/>
</dbReference>
<dbReference type="Gene3D" id="3.20.20.10">
    <property type="entry name" value="Alanine racemase"/>
    <property type="match status" value="1"/>
</dbReference>
<dbReference type="PIRSF" id="PIRSF038941">
    <property type="entry name" value="NspC"/>
    <property type="match status" value="1"/>
</dbReference>
<evidence type="ECO:0000256" key="11">
    <source>
        <dbReference type="PIRNR" id="PIRNR038941"/>
    </source>
</evidence>
<comment type="similarity">
    <text evidence="8 11">Belongs to the Orn/Lys/Arg decarboxylase class-II family. NspC subfamily.</text>
</comment>
<keyword evidence="11" id="KW-0963">Cytoplasm</keyword>
<evidence type="ECO:0000256" key="5">
    <source>
        <dbReference type="ARBA" id="ARBA00022898"/>
    </source>
</evidence>
<dbReference type="GO" id="GO:0045312">
    <property type="term" value="P:nor-spermidine biosynthetic process"/>
    <property type="evidence" value="ECO:0007669"/>
    <property type="project" value="InterPro"/>
</dbReference>
<dbReference type="PANTHER" id="PTHR43727">
    <property type="entry name" value="DIAMINOPIMELATE DECARBOXYLASE"/>
    <property type="match status" value="1"/>
</dbReference>
<keyword evidence="6 11" id="KW-0745">Spermidine biosynthesis</keyword>
<evidence type="ECO:0000313" key="13">
    <source>
        <dbReference type="EMBL" id="TSB04658.1"/>
    </source>
</evidence>
<accession>A0A553WJ00</accession>
<dbReference type="SUPFAM" id="SSF50621">
    <property type="entry name" value="Alanine racemase C-terminal domain-like"/>
    <property type="match status" value="1"/>
</dbReference>
<protein>
    <recommendedName>
        <fullName evidence="3 11">Carboxynorspermidine/carboxyspermidine decarboxylase</fullName>
        <shortName evidence="11">CANS DC/CAS DC</shortName>
        <shortName evidence="11">CANSDC/CASDC</shortName>
        <ecNumber evidence="2 11">4.1.1.96</ecNumber>
    </recommendedName>
</protein>
<dbReference type="InterPro" id="IPR009006">
    <property type="entry name" value="Ala_racemase/Decarboxylase_C"/>
</dbReference>
<dbReference type="EC" id="4.1.1.96" evidence="2 11"/>
<evidence type="ECO:0000256" key="1">
    <source>
        <dbReference type="ARBA" id="ARBA00001933"/>
    </source>
</evidence>
<dbReference type="PANTHER" id="PTHR43727:SF1">
    <property type="entry name" value="CARBOXYNORSPERMIDINE_CARBOXYSPERMIDINE DECARBOXYLASE"/>
    <property type="match status" value="1"/>
</dbReference>
<dbReference type="GO" id="GO:0005737">
    <property type="term" value="C:cytoplasm"/>
    <property type="evidence" value="ECO:0007669"/>
    <property type="project" value="UniProtKB-SubCell"/>
</dbReference>
<evidence type="ECO:0000256" key="2">
    <source>
        <dbReference type="ARBA" id="ARBA00012259"/>
    </source>
</evidence>
<dbReference type="GO" id="GO:0008295">
    <property type="term" value="P:spermidine biosynthetic process"/>
    <property type="evidence" value="ECO:0007669"/>
    <property type="project" value="UniProtKB-KW"/>
</dbReference>
<reference evidence="13 14" key="1">
    <citation type="submission" date="2019-07" db="EMBL/GenBank/DDBJ databases">
        <authorList>
            <person name="Park M."/>
        </authorList>
    </citation>
    <scope>NUCLEOTIDE SEQUENCE [LARGE SCALE GENOMIC DNA]</scope>
    <source>
        <strain evidence="13 14">KCTC32445</strain>
    </source>
</reference>
<sequence length="384" mass="42537">METKAGDPGAFAHFDLHRVPSPAFVVDEAAIRRNLAILADVKARSGVKILAAMKAFSMWELAPVIGEYLDGVCTSGLWEARLANEKYRGEIATYCAGYKEADMAEIVGISDHVIFNSPNQHRRFTAFLNDSTDVGLRINPEHAEGEVAKYDPCSPGSRLGFPVSQLKPEHLDGVSGLHFHTLCEQDFVPLKRTWDSLKPKIAPYFDQIKWLNFGGGHHITRADYQREELIDFLKSVRAETGLDIYLEPGEAVALDAGILVGELLDVFENGVGVGITDISATCHMPDVIEAPYRPAMLGERDDGPVIRLGGPSCLAGDIIGDYRLPTKAVPGTRFAFLDQAHYSMVKTNTFNGVPLPSIWLWNSETDELKCVRQFDWTEFRDRLS</sequence>
<comment type="catalytic activity">
    <reaction evidence="10 11">
        <text>carboxynorspermidine + H(+) = norspermidine + CO2</text>
        <dbReference type="Rhea" id="RHEA:34099"/>
        <dbReference type="ChEBI" id="CHEBI:15378"/>
        <dbReference type="ChEBI" id="CHEBI:16526"/>
        <dbReference type="ChEBI" id="CHEBI:57920"/>
        <dbReference type="ChEBI" id="CHEBI:65070"/>
        <dbReference type="EC" id="4.1.1.96"/>
    </reaction>
</comment>